<evidence type="ECO:0000313" key="1">
    <source>
        <dbReference type="EMBL" id="CAB4821002.1"/>
    </source>
</evidence>
<dbReference type="InterPro" id="IPR052194">
    <property type="entry name" value="MESH1"/>
</dbReference>
<proteinExistence type="predicted"/>
<dbReference type="Gene3D" id="1.10.3210.10">
    <property type="entry name" value="Hypothetical protein af1432"/>
    <property type="match status" value="1"/>
</dbReference>
<accession>A0A6J6ZHA5</accession>
<sequence length="312" mass="34924">MKTGITAAPELSMPHTTAIKKDPCIVWSNGTGSNAEREPLCTIERDDLYKMYVRAAENFYQASFGGIKALSFEINHTAGLGEISAWRDISARLTEGYLSRLQEKGVGQPVLDLVRENLDLEGAATRFDDLAKRYGAKEADIRSAHEVASEAHAQQTFARPQDTQGLFHIPYVQHPINMGLYAMKLSLPASAVMKALLHDVVEDTDVESATLAKRFDSDVVNGVGELTKSPNQSRKEFLAHVKELRGETAVIKGLDRYDNLIRVFAIEDSKYHQRVLSECAAVYDDIFKREPGLQVFRSDYELLKKELQRFSL</sequence>
<dbReference type="Pfam" id="PF13328">
    <property type="entry name" value="HD_4"/>
    <property type="match status" value="1"/>
</dbReference>
<organism evidence="1">
    <name type="scientific">freshwater metagenome</name>
    <dbReference type="NCBI Taxonomy" id="449393"/>
    <lineage>
        <taxon>unclassified sequences</taxon>
        <taxon>metagenomes</taxon>
        <taxon>ecological metagenomes</taxon>
    </lineage>
</organism>
<gene>
    <name evidence="1" type="ORF">UFOPK3124_01041</name>
</gene>
<protein>
    <submittedName>
        <fullName evidence="1">Unannotated protein</fullName>
    </submittedName>
</protein>
<dbReference type="PANTHER" id="PTHR46246">
    <property type="entry name" value="GUANOSINE-3',5'-BIS(DIPHOSPHATE) 3'-PYROPHOSPHOHYDROLASE MESH1"/>
    <property type="match status" value="1"/>
</dbReference>
<reference evidence="1" key="1">
    <citation type="submission" date="2020-05" db="EMBL/GenBank/DDBJ databases">
        <authorList>
            <person name="Chiriac C."/>
            <person name="Salcher M."/>
            <person name="Ghai R."/>
            <person name="Kavagutti S V."/>
        </authorList>
    </citation>
    <scope>NUCLEOTIDE SEQUENCE</scope>
</reference>
<dbReference type="EMBL" id="CAFAAY010000095">
    <property type="protein sequence ID" value="CAB4821002.1"/>
    <property type="molecule type" value="Genomic_DNA"/>
</dbReference>
<dbReference type="PANTHER" id="PTHR46246:SF1">
    <property type="entry name" value="GUANOSINE-3',5'-BIS(DIPHOSPHATE) 3'-PYROPHOSPHOHYDROLASE MESH1"/>
    <property type="match status" value="1"/>
</dbReference>
<name>A0A6J6ZHA5_9ZZZZ</name>
<dbReference type="AlphaFoldDB" id="A0A6J6ZHA5"/>
<dbReference type="GO" id="GO:0008893">
    <property type="term" value="F:guanosine-3',5'-bis(diphosphate) 3'-diphosphatase activity"/>
    <property type="evidence" value="ECO:0007669"/>
    <property type="project" value="TreeGrafter"/>
</dbReference>
<dbReference type="SUPFAM" id="SSF109604">
    <property type="entry name" value="HD-domain/PDEase-like"/>
    <property type="match status" value="1"/>
</dbReference>